<keyword evidence="1" id="KW-1133">Transmembrane helix</keyword>
<evidence type="ECO:0000256" key="1">
    <source>
        <dbReference type="SAM" id="Phobius"/>
    </source>
</evidence>
<evidence type="ECO:0000313" key="3">
    <source>
        <dbReference type="Proteomes" id="UP000265497"/>
    </source>
</evidence>
<comment type="caution">
    <text evidence="2">The sequence shown here is derived from an EMBL/GenBank/DDBJ whole genome shotgun (WGS) entry which is preliminary data.</text>
</comment>
<gene>
    <name evidence="2" type="ORF">CKY20_10770</name>
</gene>
<sequence>MFPFIWAYEDGTNNSQLAVFCDKVFDKVFFSYNFWIRTKTANYALVLSFLVSSLSITTMVTLIVNLIKRNKK</sequence>
<feature type="transmembrane region" description="Helical" evidence="1">
    <location>
        <begin position="43"/>
        <end position="67"/>
    </location>
</feature>
<keyword evidence="1" id="KW-0472">Membrane</keyword>
<reference evidence="2 3" key="1">
    <citation type="submission" date="2017-08" db="EMBL/GenBank/DDBJ databases">
        <title>Capnocytophaga canis 17-158 assembly.</title>
        <authorList>
            <person name="Gulvik C.A."/>
        </authorList>
    </citation>
    <scope>NUCLEOTIDE SEQUENCE [LARGE SCALE GENOMIC DNA]</scope>
    <source>
        <strain evidence="2 3">17-158</strain>
    </source>
</reference>
<proteinExistence type="predicted"/>
<name>A0A3A1YDX3_9FLAO</name>
<protein>
    <submittedName>
        <fullName evidence="2">Uncharacterized protein</fullName>
    </submittedName>
</protein>
<organism evidence="2 3">
    <name type="scientific">Capnocytophaga canis</name>
    <dbReference type="NCBI Taxonomy" id="1848903"/>
    <lineage>
        <taxon>Bacteria</taxon>
        <taxon>Pseudomonadati</taxon>
        <taxon>Bacteroidota</taxon>
        <taxon>Flavobacteriia</taxon>
        <taxon>Flavobacteriales</taxon>
        <taxon>Flavobacteriaceae</taxon>
        <taxon>Capnocytophaga</taxon>
    </lineage>
</organism>
<dbReference type="Proteomes" id="UP000265497">
    <property type="component" value="Unassembled WGS sequence"/>
</dbReference>
<evidence type="ECO:0000313" key="2">
    <source>
        <dbReference type="EMBL" id="RIY35338.1"/>
    </source>
</evidence>
<dbReference type="AlphaFoldDB" id="A0A3A1YDX3"/>
<keyword evidence="1" id="KW-0812">Transmembrane</keyword>
<accession>A0A3A1YDX3</accession>
<dbReference type="EMBL" id="NSDI01000013">
    <property type="protein sequence ID" value="RIY35338.1"/>
    <property type="molecule type" value="Genomic_DNA"/>
</dbReference>